<protein>
    <submittedName>
        <fullName evidence="2">Uncharacterized protein</fullName>
    </submittedName>
</protein>
<dbReference type="AlphaFoldDB" id="A0A4Y9ZYS4"/>
<gene>
    <name evidence="2" type="ORF">EWM64_g4656</name>
</gene>
<keyword evidence="1" id="KW-0732">Signal</keyword>
<evidence type="ECO:0000256" key="1">
    <source>
        <dbReference type="SAM" id="SignalP"/>
    </source>
</evidence>
<dbReference type="Proteomes" id="UP000298061">
    <property type="component" value="Unassembled WGS sequence"/>
</dbReference>
<proteinExistence type="predicted"/>
<reference evidence="2 3" key="1">
    <citation type="submission" date="2019-02" db="EMBL/GenBank/DDBJ databases">
        <title>Genome sequencing of the rare red list fungi Hericium alpestre (H. flagellum).</title>
        <authorList>
            <person name="Buettner E."/>
            <person name="Kellner H."/>
        </authorList>
    </citation>
    <scope>NUCLEOTIDE SEQUENCE [LARGE SCALE GENOMIC DNA]</scope>
    <source>
        <strain evidence="2 3">DSM 108284</strain>
    </source>
</reference>
<dbReference type="EMBL" id="SFCI01000516">
    <property type="protein sequence ID" value="TFY79354.1"/>
    <property type="molecule type" value="Genomic_DNA"/>
</dbReference>
<feature type="chain" id="PRO_5021304849" evidence="1">
    <location>
        <begin position="20"/>
        <end position="55"/>
    </location>
</feature>
<accession>A0A4Y9ZYS4</accession>
<organism evidence="2 3">
    <name type="scientific">Hericium alpestre</name>
    <dbReference type="NCBI Taxonomy" id="135208"/>
    <lineage>
        <taxon>Eukaryota</taxon>
        <taxon>Fungi</taxon>
        <taxon>Dikarya</taxon>
        <taxon>Basidiomycota</taxon>
        <taxon>Agaricomycotina</taxon>
        <taxon>Agaricomycetes</taxon>
        <taxon>Russulales</taxon>
        <taxon>Hericiaceae</taxon>
        <taxon>Hericium</taxon>
    </lineage>
</organism>
<evidence type="ECO:0000313" key="2">
    <source>
        <dbReference type="EMBL" id="TFY79354.1"/>
    </source>
</evidence>
<keyword evidence="3" id="KW-1185">Reference proteome</keyword>
<comment type="caution">
    <text evidence="2">The sequence shown here is derived from an EMBL/GenBank/DDBJ whole genome shotgun (WGS) entry which is preliminary data.</text>
</comment>
<name>A0A4Y9ZYS4_9AGAM</name>
<feature type="signal peptide" evidence="1">
    <location>
        <begin position="1"/>
        <end position="19"/>
    </location>
</feature>
<sequence>MAFGVVLGLLHNFLWLAYADFDGCRMSLLGDHLCDDSVLSVSPNDDEMLNAIECP</sequence>
<evidence type="ECO:0000313" key="3">
    <source>
        <dbReference type="Proteomes" id="UP000298061"/>
    </source>
</evidence>